<proteinExistence type="predicted"/>
<name>A0ACB8CH27_DERSI</name>
<protein>
    <submittedName>
        <fullName evidence="1">Uncharacterized protein</fullName>
    </submittedName>
</protein>
<reference evidence="1" key="1">
    <citation type="submission" date="2020-05" db="EMBL/GenBank/DDBJ databases">
        <title>Large-scale comparative analyses of tick genomes elucidate their genetic diversity and vector capacities.</title>
        <authorList>
            <person name="Jia N."/>
            <person name="Wang J."/>
            <person name="Shi W."/>
            <person name="Du L."/>
            <person name="Sun Y."/>
            <person name="Zhan W."/>
            <person name="Jiang J."/>
            <person name="Wang Q."/>
            <person name="Zhang B."/>
            <person name="Ji P."/>
            <person name="Sakyi L.B."/>
            <person name="Cui X."/>
            <person name="Yuan T."/>
            <person name="Jiang B."/>
            <person name="Yang W."/>
            <person name="Lam T.T.-Y."/>
            <person name="Chang Q."/>
            <person name="Ding S."/>
            <person name="Wang X."/>
            <person name="Zhu J."/>
            <person name="Ruan X."/>
            <person name="Zhao L."/>
            <person name="Wei J."/>
            <person name="Que T."/>
            <person name="Du C."/>
            <person name="Cheng J."/>
            <person name="Dai P."/>
            <person name="Han X."/>
            <person name="Huang E."/>
            <person name="Gao Y."/>
            <person name="Liu J."/>
            <person name="Shao H."/>
            <person name="Ye R."/>
            <person name="Li L."/>
            <person name="Wei W."/>
            <person name="Wang X."/>
            <person name="Wang C."/>
            <person name="Yang T."/>
            <person name="Huo Q."/>
            <person name="Li W."/>
            <person name="Guo W."/>
            <person name="Chen H."/>
            <person name="Zhou L."/>
            <person name="Ni X."/>
            <person name="Tian J."/>
            <person name="Zhou Y."/>
            <person name="Sheng Y."/>
            <person name="Liu T."/>
            <person name="Pan Y."/>
            <person name="Xia L."/>
            <person name="Li J."/>
            <person name="Zhao F."/>
            <person name="Cao W."/>
        </authorList>
    </citation>
    <scope>NUCLEOTIDE SEQUENCE</scope>
    <source>
        <strain evidence="1">Dsil-2018</strain>
    </source>
</reference>
<organism evidence="1 2">
    <name type="scientific">Dermacentor silvarum</name>
    <name type="common">Tick</name>
    <dbReference type="NCBI Taxonomy" id="543639"/>
    <lineage>
        <taxon>Eukaryota</taxon>
        <taxon>Metazoa</taxon>
        <taxon>Ecdysozoa</taxon>
        <taxon>Arthropoda</taxon>
        <taxon>Chelicerata</taxon>
        <taxon>Arachnida</taxon>
        <taxon>Acari</taxon>
        <taxon>Parasitiformes</taxon>
        <taxon>Ixodida</taxon>
        <taxon>Ixodoidea</taxon>
        <taxon>Ixodidae</taxon>
        <taxon>Rhipicephalinae</taxon>
        <taxon>Dermacentor</taxon>
    </lineage>
</organism>
<comment type="caution">
    <text evidence="1">The sequence shown here is derived from an EMBL/GenBank/DDBJ whole genome shotgun (WGS) entry which is preliminary data.</text>
</comment>
<evidence type="ECO:0000313" key="1">
    <source>
        <dbReference type="EMBL" id="KAH7942088.1"/>
    </source>
</evidence>
<dbReference type="EMBL" id="CM023476">
    <property type="protein sequence ID" value="KAH7942088.1"/>
    <property type="molecule type" value="Genomic_DNA"/>
</dbReference>
<evidence type="ECO:0000313" key="2">
    <source>
        <dbReference type="Proteomes" id="UP000821865"/>
    </source>
</evidence>
<gene>
    <name evidence="1" type="ORF">HPB49_020345</name>
</gene>
<dbReference type="Proteomes" id="UP000821865">
    <property type="component" value="Chromosome 7"/>
</dbReference>
<keyword evidence="2" id="KW-1185">Reference proteome</keyword>
<accession>A0ACB8CH27</accession>
<sequence>MARDQALILANTANPLIADKLIGELTVLSAVGPVPLFGYLCADTQDSCYGVVTVRSTDSEAELQPRLYWPEGEILHIWRLGTTNKVRLTFSVTIKPRYVTYDALLILVQPYKKTIPACSQCGSVAPPRRLPWP</sequence>